<accession>A0A0H4T1W4</accession>
<dbReference type="EMBL" id="KT006971">
    <property type="protein sequence ID" value="AKQ01628.1"/>
    <property type="molecule type" value="Genomic_DNA"/>
</dbReference>
<reference evidence="1" key="1">
    <citation type="journal article" date="2015" name="ISME J.">
        <title>Aquifer environment selects for microbial species cohorts in sediment and groundwater.</title>
        <authorList>
            <person name="Hug L.A."/>
            <person name="Thomas B.C."/>
            <person name="Brown C.T."/>
            <person name="Frischkorn K.R."/>
            <person name="Williams K.H."/>
            <person name="Tringe S.G."/>
            <person name="Banfield J.F."/>
        </authorList>
    </citation>
    <scope>NUCLEOTIDE SEQUENCE</scope>
</reference>
<name>A0A0H4T1W4_9ACTN</name>
<proteinExistence type="predicted"/>
<evidence type="ECO:0000313" key="1">
    <source>
        <dbReference type="EMBL" id="AKQ01628.1"/>
    </source>
</evidence>
<dbReference type="AlphaFoldDB" id="A0A0H4T1W4"/>
<protein>
    <submittedName>
        <fullName evidence="1">Uncharacterized protein</fullName>
    </submittedName>
</protein>
<sequence>MKGFDVIAKTGMADGRWQMADVCNPRSAICHPLAFVPVDRVESRYGR</sequence>
<organism evidence="1">
    <name type="scientific">uncultured actinobacterium Rifle_16ft_4_minimus_2010</name>
    <dbReference type="NCBI Taxonomy" id="1665146"/>
    <lineage>
        <taxon>Bacteria</taxon>
        <taxon>Bacillati</taxon>
        <taxon>Actinomycetota</taxon>
        <taxon>Actinomycetes</taxon>
        <taxon>marine Actinobacteria clade</taxon>
        <taxon>environmental samples</taxon>
    </lineage>
</organism>